<dbReference type="InterPro" id="IPR029044">
    <property type="entry name" value="Nucleotide-diphossugar_trans"/>
</dbReference>
<evidence type="ECO:0000313" key="2">
    <source>
        <dbReference type="Proteomes" id="UP000706151"/>
    </source>
</evidence>
<proteinExistence type="predicted"/>
<dbReference type="SUPFAM" id="SSF53448">
    <property type="entry name" value="Nucleotide-diphospho-sugar transferases"/>
    <property type="match status" value="1"/>
</dbReference>
<accession>A0A935TFI1</accession>
<gene>
    <name evidence="1" type="ORF">IPK02_04575</name>
</gene>
<comment type="caution">
    <text evidence="1">The sequence shown here is derived from an EMBL/GenBank/DDBJ whole genome shotgun (WGS) entry which is preliminary data.</text>
</comment>
<dbReference type="Gene3D" id="3.90.550.10">
    <property type="entry name" value="Spore Coat Polysaccharide Biosynthesis Protein SpsA, Chain A"/>
    <property type="match status" value="1"/>
</dbReference>
<protein>
    <submittedName>
        <fullName evidence="1">Uncharacterized protein</fullName>
    </submittedName>
</protein>
<name>A0A935TFI1_9PROT</name>
<organism evidence="1 2">
    <name type="scientific">Candidatus Accumulibacter affinis</name>
    <dbReference type="NCBI Taxonomy" id="2954384"/>
    <lineage>
        <taxon>Bacteria</taxon>
        <taxon>Pseudomonadati</taxon>
        <taxon>Pseudomonadota</taxon>
        <taxon>Betaproteobacteria</taxon>
        <taxon>Candidatus Accumulibacter</taxon>
    </lineage>
</organism>
<evidence type="ECO:0000313" key="1">
    <source>
        <dbReference type="EMBL" id="MBK7953300.1"/>
    </source>
</evidence>
<dbReference type="EMBL" id="JADJOT010000003">
    <property type="protein sequence ID" value="MBK7953300.1"/>
    <property type="molecule type" value="Genomic_DNA"/>
</dbReference>
<reference evidence="1 2" key="1">
    <citation type="submission" date="2020-10" db="EMBL/GenBank/DDBJ databases">
        <title>Connecting structure to function with the recovery of over 1000 high-quality activated sludge metagenome-assembled genomes encoding full-length rRNA genes using long-read sequencing.</title>
        <authorList>
            <person name="Singleton C.M."/>
            <person name="Petriglieri F."/>
            <person name="Kristensen J.M."/>
            <person name="Kirkegaard R.H."/>
            <person name="Michaelsen T.Y."/>
            <person name="Andersen M.H."/>
            <person name="Karst S.M."/>
            <person name="Dueholm M.S."/>
            <person name="Nielsen P.H."/>
            <person name="Albertsen M."/>
        </authorList>
    </citation>
    <scope>NUCLEOTIDE SEQUENCE [LARGE SCALE GENOMIC DNA]</scope>
    <source>
        <strain evidence="1">Fred_18-Q3-R57-64_BAT3C.720</strain>
    </source>
</reference>
<dbReference type="Proteomes" id="UP000706151">
    <property type="component" value="Unassembled WGS sequence"/>
</dbReference>
<dbReference type="AlphaFoldDB" id="A0A935TFI1"/>
<sequence>MAQQPFFIRNQLAHPSVLIRRECYHEVGGYSDFLAQAPDVDMWARLLLRHSIHVIPEELTKHRLLSDGSNTSGERIDVAIRVANEWSVVRKNYLDIDEFEKLVAIFPILDPCRNSSGYNVKFLLAMVCLKECSDRAAWCLGLEWLLELCGSEVHAKEIQRLYAFTYKDLIKLTGKFDVFGIGELAERDRQIFLLANAVKLREEEVASLIDAVTAQKLELLAHRQSLEEKDSMLALLTEDFAALRSEAALLKSSLSWKITAPLRALRRSLARPKVLIRRQLASGSEHATMLPQDPVPPKDPVQPEDASFAAFVHGHLDRAAYLEANPDVEAAGLDPVWHWLGIRHV</sequence>